<gene>
    <name evidence="2" type="ORF">ESZ36_08615</name>
</gene>
<keyword evidence="1" id="KW-0175">Coiled coil</keyword>
<dbReference type="AlphaFoldDB" id="A0A5C6QIR0"/>
<evidence type="ECO:0000313" key="3">
    <source>
        <dbReference type="Proteomes" id="UP000321822"/>
    </source>
</evidence>
<keyword evidence="3" id="KW-1185">Reference proteome</keyword>
<proteinExistence type="predicted"/>
<reference evidence="2 3" key="1">
    <citation type="submission" date="2019-07" db="EMBL/GenBank/DDBJ databases">
        <title>Genomes of sea-ice associated Colwellia species.</title>
        <authorList>
            <person name="Bowman J.P."/>
        </authorList>
    </citation>
    <scope>NUCLEOTIDE SEQUENCE [LARGE SCALE GENOMIC DNA]</scope>
    <source>
        <strain evidence="2 3">ACAM 459</strain>
    </source>
</reference>
<name>A0A5C6QIR0_9GAMM</name>
<sequence>MKLNNFLLEIDGKTIRDIKFEDNLNIIINDKNLSMSGNSVGKSTLGRVLDYLFNGSIKDIYVDRDNDSTNKEIENLFNKQKVYASLTYSGLDGLPSTIKRQLSIEKNSKNYFINGVPKSSKEYISHIMKTIFNIVSNKPTIRKVAPKFFRTNQYRMLHNTKLLDEYSKSSKSDFSIVMLYLFGFEKTSLLTEKHELNLKIKKYEKQTQVLGSIIKDDKIKGAITEIKRKIAILEKEVLSTDKGVDKLVLVSEINEIDDKENKHIDSLINLDVKIKNVQRTNKILNNDDRTYLVSELQRIYEYASVSIDSVIRDYDDSLEFHKQLIETKKEFLSSGLPALEKIKRETELEVQQLRSNKSSLYSQISSKQNINELSATVKEIGVLTKELINNTAIIDKQEATDLNLGQTTDLLIELLVKLASQLKCVNDFESKFIENFKIYTNEFYGVEYNFSLNLDDEKGECDPSVDETESNNEGGLKRLEIISFDLAYIKTISDMEANRPSFVVHDSIDDIDNELIVKMFEISQSLSGQQIVSVLADKLSAEQYKKYKPFMILELSQSNKFFKI</sequence>
<evidence type="ECO:0000313" key="2">
    <source>
        <dbReference type="EMBL" id="TWX68547.1"/>
    </source>
</evidence>
<feature type="coiled-coil region" evidence="1">
    <location>
        <begin position="336"/>
        <end position="363"/>
    </location>
</feature>
<dbReference type="RefSeq" id="WP_146786393.1">
    <property type="nucleotide sequence ID" value="NZ_VOLT01000004.1"/>
</dbReference>
<dbReference type="OrthoDB" id="5140926at2"/>
<dbReference type="EMBL" id="VOLT01000004">
    <property type="protein sequence ID" value="TWX68547.1"/>
    <property type="molecule type" value="Genomic_DNA"/>
</dbReference>
<evidence type="ECO:0000256" key="1">
    <source>
        <dbReference type="SAM" id="Coils"/>
    </source>
</evidence>
<comment type="caution">
    <text evidence="2">The sequence shown here is derived from an EMBL/GenBank/DDBJ whole genome shotgun (WGS) entry which is preliminary data.</text>
</comment>
<protein>
    <submittedName>
        <fullName evidence="2">DUF2326 domain-containing protein</fullName>
    </submittedName>
</protein>
<dbReference type="Proteomes" id="UP000321822">
    <property type="component" value="Unassembled WGS sequence"/>
</dbReference>
<organism evidence="2 3">
    <name type="scientific">Colwellia demingiae</name>
    <dbReference type="NCBI Taxonomy" id="89401"/>
    <lineage>
        <taxon>Bacteria</taxon>
        <taxon>Pseudomonadati</taxon>
        <taxon>Pseudomonadota</taxon>
        <taxon>Gammaproteobacteria</taxon>
        <taxon>Alteromonadales</taxon>
        <taxon>Colwelliaceae</taxon>
        <taxon>Colwellia</taxon>
    </lineage>
</organism>
<accession>A0A5C6QIR0</accession>